<dbReference type="InterPro" id="IPR057200">
    <property type="entry name" value="DUF7878"/>
</dbReference>
<protein>
    <recommendedName>
        <fullName evidence="1">DUF7878 domain-containing protein</fullName>
    </recommendedName>
</protein>
<accession>A0AAU2VWU1</accession>
<reference evidence="2" key="1">
    <citation type="submission" date="2022-10" db="EMBL/GenBank/DDBJ databases">
        <title>The complete genomes of actinobacterial strains from the NBC collection.</title>
        <authorList>
            <person name="Joergensen T.S."/>
            <person name="Alvarez Arevalo M."/>
            <person name="Sterndorff E.B."/>
            <person name="Faurdal D."/>
            <person name="Vuksanovic O."/>
            <person name="Mourched A.-S."/>
            <person name="Charusanti P."/>
            <person name="Shaw S."/>
            <person name="Blin K."/>
            <person name="Weber T."/>
        </authorList>
    </citation>
    <scope>NUCLEOTIDE SEQUENCE</scope>
    <source>
        <strain evidence="2">NBC_00008</strain>
    </source>
</reference>
<feature type="domain" description="DUF7878" evidence="1">
    <location>
        <begin position="28"/>
        <end position="128"/>
    </location>
</feature>
<name>A0AAU2VWU1_9ACTN</name>
<dbReference type="AlphaFoldDB" id="A0AAU2VWU1"/>
<dbReference type="EMBL" id="CP108313">
    <property type="protein sequence ID" value="WTW71976.1"/>
    <property type="molecule type" value="Genomic_DNA"/>
</dbReference>
<dbReference type="Pfam" id="PF25297">
    <property type="entry name" value="DUF7878"/>
    <property type="match status" value="1"/>
</dbReference>
<gene>
    <name evidence="2" type="ORF">OG398_28850</name>
</gene>
<sequence length="143" mass="15757">MRFVCRNFGLPDLPRRGLAPHEAPLEVLLLDIEAELSIWEEGRAVWSEEAFPVAELAYHLALWLQSPAVGQEGFELDSMQADAGLIRIVGSDDGWRVGSALTPDFWTSAVAWDVLVAEIKEFDRSVRECVAAMGIEPSFISGA</sequence>
<proteinExistence type="predicted"/>
<evidence type="ECO:0000259" key="1">
    <source>
        <dbReference type="Pfam" id="PF25297"/>
    </source>
</evidence>
<evidence type="ECO:0000313" key="2">
    <source>
        <dbReference type="EMBL" id="WTW71976.1"/>
    </source>
</evidence>
<organism evidence="2">
    <name type="scientific">Streptomyces sp. NBC_00008</name>
    <dbReference type="NCBI Taxonomy" id="2903610"/>
    <lineage>
        <taxon>Bacteria</taxon>
        <taxon>Bacillati</taxon>
        <taxon>Actinomycetota</taxon>
        <taxon>Actinomycetes</taxon>
        <taxon>Kitasatosporales</taxon>
        <taxon>Streptomycetaceae</taxon>
        <taxon>Streptomyces</taxon>
    </lineage>
</organism>